<dbReference type="PANTHER" id="PTHR30399:SF1">
    <property type="entry name" value="UTP PYROPHOSPHATASE"/>
    <property type="match status" value="1"/>
</dbReference>
<gene>
    <name evidence="2" type="ORF">DWX41_18510</name>
</gene>
<evidence type="ECO:0000313" key="3">
    <source>
        <dbReference type="Proteomes" id="UP000261111"/>
    </source>
</evidence>
<evidence type="ECO:0000313" key="2">
    <source>
        <dbReference type="EMBL" id="RGC27261.1"/>
    </source>
</evidence>
<accession>A0A3E2WJJ1</accession>
<dbReference type="PANTHER" id="PTHR30399">
    <property type="entry name" value="UNCHARACTERIZED PROTEIN YGJP"/>
    <property type="match status" value="1"/>
</dbReference>
<dbReference type="EMBL" id="QVIA01000025">
    <property type="protein sequence ID" value="RGC27261.1"/>
    <property type="molecule type" value="Genomic_DNA"/>
</dbReference>
<dbReference type="GeneID" id="93332232"/>
<dbReference type="Gene3D" id="3.30.2010.10">
    <property type="entry name" value="Metalloproteases ('zincins'), catalytic domain"/>
    <property type="match status" value="1"/>
</dbReference>
<evidence type="ECO:0000259" key="1">
    <source>
        <dbReference type="Pfam" id="PF01863"/>
    </source>
</evidence>
<dbReference type="InterPro" id="IPR053136">
    <property type="entry name" value="UTP_pyrophosphatase-like"/>
</dbReference>
<protein>
    <submittedName>
        <fullName evidence="2">M48 family peptidase</fullName>
    </submittedName>
</protein>
<proteinExistence type="predicted"/>
<dbReference type="AlphaFoldDB" id="A0A3E2WJJ1"/>
<organism evidence="2 3">
    <name type="scientific">Hungatella hathewayi</name>
    <dbReference type="NCBI Taxonomy" id="154046"/>
    <lineage>
        <taxon>Bacteria</taxon>
        <taxon>Bacillati</taxon>
        <taxon>Bacillota</taxon>
        <taxon>Clostridia</taxon>
        <taxon>Lachnospirales</taxon>
        <taxon>Lachnospiraceae</taxon>
        <taxon>Hungatella</taxon>
    </lineage>
</organism>
<dbReference type="CDD" id="cd07344">
    <property type="entry name" value="M48_yhfN_like"/>
    <property type="match status" value="1"/>
</dbReference>
<sequence>MKHPFSYEVIYSSRKTLAIQITAEGSVKVRAPKNCPRSSIDRFLKEKEAWVLKYIDKAKQNPRPAPQPLTARQRSRYIKIARDIFTQKTAYYASIMHVSYGRISIREQKTRWGSCSSQGNLNYNWRLIFAPEDVLDYIVVHELAHRKEMNHSAAFYNIVEEILPNYKSSQKWLRDNGTMLWSKGV</sequence>
<feature type="domain" description="YgjP-like metallopeptidase" evidence="1">
    <location>
        <begin position="72"/>
        <end position="175"/>
    </location>
</feature>
<reference evidence="2 3" key="1">
    <citation type="submission" date="2018-08" db="EMBL/GenBank/DDBJ databases">
        <title>A genome reference for cultivated species of the human gut microbiota.</title>
        <authorList>
            <person name="Zou Y."/>
            <person name="Xue W."/>
            <person name="Luo G."/>
        </authorList>
    </citation>
    <scope>NUCLEOTIDE SEQUENCE [LARGE SCALE GENOMIC DNA]</scope>
    <source>
        <strain evidence="2 3">AF19-21</strain>
    </source>
</reference>
<dbReference type="Pfam" id="PF01863">
    <property type="entry name" value="YgjP-like"/>
    <property type="match status" value="1"/>
</dbReference>
<dbReference type="Proteomes" id="UP000261111">
    <property type="component" value="Unassembled WGS sequence"/>
</dbReference>
<dbReference type="InterPro" id="IPR002725">
    <property type="entry name" value="YgjP-like_metallopeptidase"/>
</dbReference>
<comment type="caution">
    <text evidence="2">The sequence shown here is derived from an EMBL/GenBank/DDBJ whole genome shotgun (WGS) entry which is preliminary data.</text>
</comment>
<dbReference type="RefSeq" id="WP_025654235.1">
    <property type="nucleotide sequence ID" value="NZ_QVIA01000025.1"/>
</dbReference>
<name>A0A3E2WJJ1_9FIRM</name>